<evidence type="ECO:0000256" key="1">
    <source>
        <dbReference type="ARBA" id="ARBA00023125"/>
    </source>
</evidence>
<dbReference type="RefSeq" id="WP_267989906.1">
    <property type="nucleotide sequence ID" value="NZ_JAPJZI010000001.1"/>
</dbReference>
<dbReference type="PRINTS" id="PR00038">
    <property type="entry name" value="HTHLUXR"/>
</dbReference>
<dbReference type="Pfam" id="PF00196">
    <property type="entry name" value="GerE"/>
    <property type="match status" value="1"/>
</dbReference>
<dbReference type="PROSITE" id="PS50043">
    <property type="entry name" value="HTH_LUXR_2"/>
    <property type="match status" value="1"/>
</dbReference>
<keyword evidence="4" id="KW-1185">Reference proteome</keyword>
<gene>
    <name evidence="3" type="ORF">OQ273_07905</name>
</gene>
<dbReference type="Gene3D" id="1.10.10.10">
    <property type="entry name" value="Winged helix-like DNA-binding domain superfamily/Winged helix DNA-binding domain"/>
    <property type="match status" value="1"/>
</dbReference>
<comment type="caution">
    <text evidence="3">The sequence shown here is derived from an EMBL/GenBank/DDBJ whole genome shotgun (WGS) entry which is preliminary data.</text>
</comment>
<dbReference type="Proteomes" id="UP001151234">
    <property type="component" value="Unassembled WGS sequence"/>
</dbReference>
<evidence type="ECO:0000259" key="2">
    <source>
        <dbReference type="PROSITE" id="PS50043"/>
    </source>
</evidence>
<name>A0A9X3UHS8_9HYPH</name>
<dbReference type="InterPro" id="IPR016032">
    <property type="entry name" value="Sig_transdc_resp-reg_C-effctor"/>
</dbReference>
<dbReference type="GO" id="GO:0006355">
    <property type="term" value="P:regulation of DNA-templated transcription"/>
    <property type="evidence" value="ECO:0007669"/>
    <property type="project" value="InterPro"/>
</dbReference>
<dbReference type="EMBL" id="JAPJZI010000001">
    <property type="protein sequence ID" value="MDA5398490.1"/>
    <property type="molecule type" value="Genomic_DNA"/>
</dbReference>
<dbReference type="SUPFAM" id="SSF46894">
    <property type="entry name" value="C-terminal effector domain of the bipartite response regulators"/>
    <property type="match status" value="1"/>
</dbReference>
<sequence length="249" mass="27661">MSRATKGPGSTERAIVFVGPNHNFAECIETALINEIEDLVLERRLDFKQLFHKTEDLEVRVCLIVIDETLSDEVRSNYDRLRELFPTQILCLACNETRPLPDLMNDPALTGLVESFLPMNLRLDIWLSAVRLMMNGGDYIPRQAPAPLHTSGDSQIEIARATKDGTTRTQVTGAKNARSGRLTSREIDVLKLVARGYQNKVVAAELELSENTIKLHMHHIIEKLGVGNRTEAAAVYFGEIKAGRANGPG</sequence>
<dbReference type="AlphaFoldDB" id="A0A9X3UHS8"/>
<dbReference type="PROSITE" id="PS00622">
    <property type="entry name" value="HTH_LUXR_1"/>
    <property type="match status" value="1"/>
</dbReference>
<reference evidence="3" key="1">
    <citation type="submission" date="2022-11" db="EMBL/GenBank/DDBJ databases">
        <title>Draft genome sequence of Hoeflea poritis E7-10 and Hoeflea prorocentri PM5-8, separated from scleractinian coral Porites lutea and marine dinoflagellate.</title>
        <authorList>
            <person name="Zhang G."/>
            <person name="Wei Q."/>
            <person name="Cai L."/>
        </authorList>
    </citation>
    <scope>NUCLEOTIDE SEQUENCE</scope>
    <source>
        <strain evidence="3">PM5-8</strain>
    </source>
</reference>
<evidence type="ECO:0000313" key="3">
    <source>
        <dbReference type="EMBL" id="MDA5398490.1"/>
    </source>
</evidence>
<keyword evidence="1" id="KW-0238">DNA-binding</keyword>
<accession>A0A9X3UHS8</accession>
<dbReference type="PANTHER" id="PTHR43214">
    <property type="entry name" value="TWO-COMPONENT RESPONSE REGULATOR"/>
    <property type="match status" value="1"/>
</dbReference>
<protein>
    <submittedName>
        <fullName evidence="3">Response regulator transcription factor</fullName>
    </submittedName>
</protein>
<dbReference type="InterPro" id="IPR039420">
    <property type="entry name" value="WalR-like"/>
</dbReference>
<organism evidence="3 4">
    <name type="scientific">Hoeflea prorocentri</name>
    <dbReference type="NCBI Taxonomy" id="1922333"/>
    <lineage>
        <taxon>Bacteria</taxon>
        <taxon>Pseudomonadati</taxon>
        <taxon>Pseudomonadota</taxon>
        <taxon>Alphaproteobacteria</taxon>
        <taxon>Hyphomicrobiales</taxon>
        <taxon>Rhizobiaceae</taxon>
        <taxon>Hoeflea</taxon>
    </lineage>
</organism>
<dbReference type="GO" id="GO:0003677">
    <property type="term" value="F:DNA binding"/>
    <property type="evidence" value="ECO:0007669"/>
    <property type="project" value="UniProtKB-KW"/>
</dbReference>
<feature type="domain" description="HTH luxR-type" evidence="2">
    <location>
        <begin position="175"/>
        <end position="240"/>
    </location>
</feature>
<evidence type="ECO:0000313" key="4">
    <source>
        <dbReference type="Proteomes" id="UP001151234"/>
    </source>
</evidence>
<dbReference type="SMART" id="SM00421">
    <property type="entry name" value="HTH_LUXR"/>
    <property type="match status" value="1"/>
</dbReference>
<dbReference type="InterPro" id="IPR036388">
    <property type="entry name" value="WH-like_DNA-bd_sf"/>
</dbReference>
<proteinExistence type="predicted"/>
<dbReference type="InterPro" id="IPR000792">
    <property type="entry name" value="Tscrpt_reg_LuxR_C"/>
</dbReference>
<dbReference type="CDD" id="cd06170">
    <property type="entry name" value="LuxR_C_like"/>
    <property type="match status" value="1"/>
</dbReference>